<dbReference type="RefSeq" id="WP_129699564.1">
    <property type="nucleotide sequence ID" value="NZ_JAYWLU010000003.1"/>
</dbReference>
<evidence type="ECO:0000256" key="1">
    <source>
        <dbReference type="ARBA" id="ARBA00022679"/>
    </source>
</evidence>
<evidence type="ECO:0000313" key="4">
    <source>
        <dbReference type="EMBL" id="MEX3593849.1"/>
    </source>
</evidence>
<accession>A0ABV3V0S5</accession>
<dbReference type="EMBL" id="JAYWLU010000003">
    <property type="protein sequence ID" value="MEX3593849.1"/>
    <property type="molecule type" value="Genomic_DNA"/>
</dbReference>
<evidence type="ECO:0000259" key="3">
    <source>
        <dbReference type="PROSITE" id="PS51186"/>
    </source>
</evidence>
<comment type="caution">
    <text evidence="4">The sequence shown here is derived from an EMBL/GenBank/DDBJ whole genome shotgun (WGS) entry which is preliminary data.</text>
</comment>
<dbReference type="CDD" id="cd04301">
    <property type="entry name" value="NAT_SF"/>
    <property type="match status" value="1"/>
</dbReference>
<dbReference type="SUPFAM" id="SSF55729">
    <property type="entry name" value="Acyl-CoA N-acyltransferases (Nat)"/>
    <property type="match status" value="1"/>
</dbReference>
<protein>
    <submittedName>
        <fullName evidence="4">GNAT family N-acetyltransferase</fullName>
    </submittedName>
</protein>
<dbReference type="InterPro" id="IPR000182">
    <property type="entry name" value="GNAT_dom"/>
</dbReference>
<feature type="domain" description="N-acetyltransferase" evidence="3">
    <location>
        <begin position="1"/>
        <end position="150"/>
    </location>
</feature>
<evidence type="ECO:0000256" key="2">
    <source>
        <dbReference type="ARBA" id="ARBA00023315"/>
    </source>
</evidence>
<keyword evidence="5" id="KW-1185">Reference proteome</keyword>
<reference evidence="4 5" key="1">
    <citation type="journal article" date="2024" name="Fungal Genet. Biol.">
        <title>The porcine skin microbiome exhibits broad fungal antagonism.</title>
        <authorList>
            <person name="De La Cruz K.F."/>
            <person name="Townsend E.C."/>
            <person name="Alex Cheong J.Z."/>
            <person name="Salamzade R."/>
            <person name="Liu A."/>
            <person name="Sandstrom S."/>
            <person name="Davila E."/>
            <person name="Huang L."/>
            <person name="Xu K.H."/>
            <person name="Wu S.Y."/>
            <person name="Meudt J.J."/>
            <person name="Shanmuganayagam D."/>
            <person name="Gibson A.L.F."/>
            <person name="Kalan L.R."/>
        </authorList>
    </citation>
    <scope>NUCLEOTIDE SEQUENCE [LARGE SCALE GENOMIC DNA]</scope>
    <source>
        <strain evidence="4 5">LK2625</strain>
    </source>
</reference>
<name>A0ABV3V0S5_9MICC</name>
<dbReference type="Proteomes" id="UP001558481">
    <property type="component" value="Unassembled WGS sequence"/>
</dbReference>
<dbReference type="PANTHER" id="PTHR43800">
    <property type="entry name" value="PEPTIDYL-LYSINE N-ACETYLTRANSFERASE YJAB"/>
    <property type="match status" value="1"/>
</dbReference>
<dbReference type="Gene3D" id="3.40.630.30">
    <property type="match status" value="1"/>
</dbReference>
<dbReference type="PROSITE" id="PS51186">
    <property type="entry name" value="GNAT"/>
    <property type="match status" value="1"/>
</dbReference>
<evidence type="ECO:0000313" key="5">
    <source>
        <dbReference type="Proteomes" id="UP001558481"/>
    </source>
</evidence>
<gene>
    <name evidence="4" type="ORF">VVR66_03885</name>
</gene>
<dbReference type="Pfam" id="PF00583">
    <property type="entry name" value="Acetyltransf_1"/>
    <property type="match status" value="1"/>
</dbReference>
<dbReference type="InterPro" id="IPR016181">
    <property type="entry name" value="Acyl_CoA_acyltransferase"/>
</dbReference>
<proteinExistence type="predicted"/>
<dbReference type="PANTHER" id="PTHR43800:SF1">
    <property type="entry name" value="PEPTIDYL-LYSINE N-ACETYLTRANSFERASE YJAB"/>
    <property type="match status" value="1"/>
</dbReference>
<sequence length="167" mass="18028">MIRPADPRDLISLPAVEVAAGKIFEDVGMPEIALDVPPSLTWLGGFQRAGQLWVATDDAGEPAAYCAVELIGANAHIAQVSVHPRLAGRRIGAALIDTVGDWAETQGLDGLSLTTFRDVPWNAPYYARLGFRELPEGEWSPELRSVVDRETAQGLDPAARVVMMKPL</sequence>
<keyword evidence="1" id="KW-0808">Transferase</keyword>
<organism evidence="4 5">
    <name type="scientific">Kocuria carniphila</name>
    <dbReference type="NCBI Taxonomy" id="262208"/>
    <lineage>
        <taxon>Bacteria</taxon>
        <taxon>Bacillati</taxon>
        <taxon>Actinomycetota</taxon>
        <taxon>Actinomycetes</taxon>
        <taxon>Micrococcales</taxon>
        <taxon>Micrococcaceae</taxon>
        <taxon>Kocuria</taxon>
    </lineage>
</organism>
<keyword evidence="2" id="KW-0012">Acyltransferase</keyword>